<dbReference type="HOGENOM" id="CLU_869487_0_0_1"/>
<feature type="coiled-coil region" evidence="1">
    <location>
        <begin position="55"/>
        <end position="124"/>
    </location>
</feature>
<keyword evidence="3" id="KW-1185">Reference proteome</keyword>
<evidence type="ECO:0000313" key="2">
    <source>
        <dbReference type="EMBL" id="EFX87488.1"/>
    </source>
</evidence>
<proteinExistence type="predicted"/>
<evidence type="ECO:0000256" key="1">
    <source>
        <dbReference type="SAM" id="Coils"/>
    </source>
</evidence>
<dbReference type="InParanoid" id="E9FY71"/>
<evidence type="ECO:0000313" key="3">
    <source>
        <dbReference type="Proteomes" id="UP000000305"/>
    </source>
</evidence>
<protein>
    <submittedName>
        <fullName evidence="2">Uncharacterized protein</fullName>
    </submittedName>
</protein>
<dbReference type="EMBL" id="GL732527">
    <property type="protein sequence ID" value="EFX87488.1"/>
    <property type="molecule type" value="Genomic_DNA"/>
</dbReference>
<accession>E9FY71</accession>
<name>E9FY71_DAPPU</name>
<keyword evidence="1" id="KW-0175">Coiled coil</keyword>
<gene>
    <name evidence="2" type="ORF">DAPPUDRAFT_311880</name>
</gene>
<dbReference type="OrthoDB" id="6351004at2759"/>
<sequence length="320" mass="37572">MEDLSKLLLEERAHSEQFKANFIQLKIEFDKLVTENHRLNDEILKFKEYKPEEPNEVLKRKLKNAEKELQGKDLLIASLQEKFHTINESLKEKLHHDKNYISRIASTENALEQTKMLLSNLQLETSVLVKNIEHSRKTDEQDHQRDLMTLADRCAKSDHERRLISRQVIKATTKAKKTTEMLKQENGLLSFTITKLKESMDKVCWEKSELSSQLETLKVQYGQNHGEMIMQIRNLECETAKLESKCHALERNIQEALREKEKAILAFQAAENEESKLRGNLCAIEMKFEKVTDQFKRDLEHKDHINNLEVQELKKNLHSK</sequence>
<feature type="coiled-coil region" evidence="1">
    <location>
        <begin position="232"/>
        <end position="273"/>
    </location>
</feature>
<dbReference type="AlphaFoldDB" id="E9FY71"/>
<organism evidence="2 3">
    <name type="scientific">Daphnia pulex</name>
    <name type="common">Water flea</name>
    <dbReference type="NCBI Taxonomy" id="6669"/>
    <lineage>
        <taxon>Eukaryota</taxon>
        <taxon>Metazoa</taxon>
        <taxon>Ecdysozoa</taxon>
        <taxon>Arthropoda</taxon>
        <taxon>Crustacea</taxon>
        <taxon>Branchiopoda</taxon>
        <taxon>Diplostraca</taxon>
        <taxon>Cladocera</taxon>
        <taxon>Anomopoda</taxon>
        <taxon>Daphniidae</taxon>
        <taxon>Daphnia</taxon>
    </lineage>
</organism>
<dbReference type="KEGG" id="dpx:DAPPUDRAFT_311880"/>
<dbReference type="Proteomes" id="UP000000305">
    <property type="component" value="Unassembled WGS sequence"/>
</dbReference>
<reference evidence="2 3" key="1">
    <citation type="journal article" date="2011" name="Science">
        <title>The ecoresponsive genome of Daphnia pulex.</title>
        <authorList>
            <person name="Colbourne J.K."/>
            <person name="Pfrender M.E."/>
            <person name="Gilbert D."/>
            <person name="Thomas W.K."/>
            <person name="Tucker A."/>
            <person name="Oakley T.H."/>
            <person name="Tokishita S."/>
            <person name="Aerts A."/>
            <person name="Arnold G.J."/>
            <person name="Basu M.K."/>
            <person name="Bauer D.J."/>
            <person name="Caceres C.E."/>
            <person name="Carmel L."/>
            <person name="Casola C."/>
            <person name="Choi J.H."/>
            <person name="Detter J.C."/>
            <person name="Dong Q."/>
            <person name="Dusheyko S."/>
            <person name="Eads B.D."/>
            <person name="Frohlich T."/>
            <person name="Geiler-Samerotte K.A."/>
            <person name="Gerlach D."/>
            <person name="Hatcher P."/>
            <person name="Jogdeo S."/>
            <person name="Krijgsveld J."/>
            <person name="Kriventseva E.V."/>
            <person name="Kultz D."/>
            <person name="Laforsch C."/>
            <person name="Lindquist E."/>
            <person name="Lopez J."/>
            <person name="Manak J.R."/>
            <person name="Muller J."/>
            <person name="Pangilinan J."/>
            <person name="Patwardhan R.P."/>
            <person name="Pitluck S."/>
            <person name="Pritham E.J."/>
            <person name="Rechtsteiner A."/>
            <person name="Rho M."/>
            <person name="Rogozin I.B."/>
            <person name="Sakarya O."/>
            <person name="Salamov A."/>
            <person name="Schaack S."/>
            <person name="Shapiro H."/>
            <person name="Shiga Y."/>
            <person name="Skalitzky C."/>
            <person name="Smith Z."/>
            <person name="Souvorov A."/>
            <person name="Sung W."/>
            <person name="Tang Z."/>
            <person name="Tsuchiya D."/>
            <person name="Tu H."/>
            <person name="Vos H."/>
            <person name="Wang M."/>
            <person name="Wolf Y.I."/>
            <person name="Yamagata H."/>
            <person name="Yamada T."/>
            <person name="Ye Y."/>
            <person name="Shaw J.R."/>
            <person name="Andrews J."/>
            <person name="Crease T.J."/>
            <person name="Tang H."/>
            <person name="Lucas S.M."/>
            <person name="Robertson H.M."/>
            <person name="Bork P."/>
            <person name="Koonin E.V."/>
            <person name="Zdobnov E.M."/>
            <person name="Grigoriev I.V."/>
            <person name="Lynch M."/>
            <person name="Boore J.L."/>
        </authorList>
    </citation>
    <scope>NUCLEOTIDE SEQUENCE [LARGE SCALE GENOMIC DNA]</scope>
</reference>